<sequence length="340" mass="35925">MKVLGIETSCDETGVAVYDTDAGLRAHALYSQIALHAEYGGVVPELASRDHVRKLLPLIRQTLAEAGLRTDELDGVAYTAGPGLVGALLVGAGVARALAWALDVPAIGVHHMEGHLLAPLMEDDPLGRPEPPFVALLVSGGHTQLVAVDRIGQYRLLGETLDDAAGEAFDKTAKLMGLPYPGGPQLAAQAELGTPGRFKFARPMTDRPGLDFSFSGLKTQVLLAWQNSDKTEQTRADIARAFEDAVVDTLAIKCERALDAAGCDTLVVAGGVGANQRLRARLAAMAAKRGGRVAFPRPMFCTDNGAMIAYAGALRLQAGQRADASVRVTPRWDMALLDAV</sequence>
<dbReference type="Gene3D" id="3.30.420.40">
    <property type="match status" value="2"/>
</dbReference>
<evidence type="ECO:0000256" key="7">
    <source>
        <dbReference type="ARBA" id="ARBA00048117"/>
    </source>
</evidence>
<proteinExistence type="inferred from homology"/>
<dbReference type="PANTHER" id="PTHR11735">
    <property type="entry name" value="TRNA N6-ADENOSINE THREONYLCARBAMOYLTRANSFERASE"/>
    <property type="match status" value="1"/>
</dbReference>
<dbReference type="GO" id="GO:0005737">
    <property type="term" value="C:cytoplasm"/>
    <property type="evidence" value="ECO:0007669"/>
    <property type="project" value="UniProtKB-SubCell"/>
</dbReference>
<feature type="binding site" evidence="8">
    <location>
        <position position="170"/>
    </location>
    <ligand>
        <name>substrate</name>
    </ligand>
</feature>
<gene>
    <name evidence="9" type="primary">gcp</name>
    <name evidence="8" type="synonym">tsaD</name>
    <name evidence="9" type="ORF">GLE_0310</name>
</gene>
<dbReference type="PANTHER" id="PTHR11735:SF6">
    <property type="entry name" value="TRNA N6-ADENOSINE THREONYLCARBAMOYLTRANSFERASE, MITOCHONDRIAL"/>
    <property type="match status" value="1"/>
</dbReference>
<evidence type="ECO:0000313" key="9">
    <source>
        <dbReference type="EMBL" id="ALN55668.1"/>
    </source>
</evidence>
<dbReference type="AlphaFoldDB" id="A0A0S2DAY3"/>
<dbReference type="EMBL" id="CP013140">
    <property type="protein sequence ID" value="ALN55668.1"/>
    <property type="molecule type" value="Genomic_DNA"/>
</dbReference>
<feature type="binding site" evidence="8">
    <location>
        <position position="111"/>
    </location>
    <ligand>
        <name>Fe cation</name>
        <dbReference type="ChEBI" id="CHEBI:24875"/>
    </ligand>
</feature>
<dbReference type="SUPFAM" id="SSF53067">
    <property type="entry name" value="Actin-like ATPase domain"/>
    <property type="match status" value="2"/>
</dbReference>
<evidence type="ECO:0000256" key="4">
    <source>
        <dbReference type="ARBA" id="ARBA00022723"/>
    </source>
</evidence>
<evidence type="ECO:0000256" key="5">
    <source>
        <dbReference type="ARBA" id="ARBA00023004"/>
    </source>
</evidence>
<name>A0A0S2DAY3_LYSEN</name>
<dbReference type="FunFam" id="3.30.420.40:FF:000031">
    <property type="entry name" value="tRNA N6-adenosine threonylcarbamoyltransferase"/>
    <property type="match status" value="1"/>
</dbReference>
<comment type="cofactor">
    <cofactor evidence="8">
        <name>Fe(2+)</name>
        <dbReference type="ChEBI" id="CHEBI:29033"/>
    </cofactor>
    <text evidence="8">Binds 1 Fe(2+) ion per subunit.</text>
</comment>
<dbReference type="NCBIfam" id="TIGR03723">
    <property type="entry name" value="T6A_TsaD_YgjD"/>
    <property type="match status" value="1"/>
</dbReference>
<dbReference type="STRING" id="69.GLE_0310"/>
<evidence type="ECO:0000256" key="2">
    <source>
        <dbReference type="ARBA" id="ARBA00022679"/>
    </source>
</evidence>
<keyword evidence="3 8" id="KW-0819">tRNA processing</keyword>
<dbReference type="FunFam" id="3.30.420.40:FF:000012">
    <property type="entry name" value="tRNA N6-adenosine threonylcarbamoyltransferase"/>
    <property type="match status" value="1"/>
</dbReference>
<comment type="subcellular location">
    <subcellularLocation>
        <location evidence="8">Cytoplasm</location>
    </subcellularLocation>
</comment>
<dbReference type="CDD" id="cd24133">
    <property type="entry name" value="ASKHA_NBD_TsaD_bac"/>
    <property type="match status" value="1"/>
</dbReference>
<evidence type="ECO:0000313" key="10">
    <source>
        <dbReference type="Proteomes" id="UP000061569"/>
    </source>
</evidence>
<evidence type="ECO:0000256" key="6">
    <source>
        <dbReference type="ARBA" id="ARBA00023315"/>
    </source>
</evidence>
<keyword evidence="6 8" id="KW-0012">Acyltransferase</keyword>
<dbReference type="GO" id="GO:0061711">
    <property type="term" value="F:tRNA N(6)-L-threonylcarbamoyladenine synthase activity"/>
    <property type="evidence" value="ECO:0007669"/>
    <property type="project" value="UniProtKB-EC"/>
</dbReference>
<dbReference type="HAMAP" id="MF_01445">
    <property type="entry name" value="TsaD"/>
    <property type="match status" value="1"/>
</dbReference>
<keyword evidence="2 8" id="KW-0808">Transferase</keyword>
<organism evidence="9 10">
    <name type="scientific">Lysobacter enzymogenes</name>
    <dbReference type="NCBI Taxonomy" id="69"/>
    <lineage>
        <taxon>Bacteria</taxon>
        <taxon>Pseudomonadati</taxon>
        <taxon>Pseudomonadota</taxon>
        <taxon>Gammaproteobacteria</taxon>
        <taxon>Lysobacterales</taxon>
        <taxon>Lysobacteraceae</taxon>
        <taxon>Lysobacter</taxon>
    </lineage>
</organism>
<dbReference type="GO" id="GO:0002949">
    <property type="term" value="P:tRNA threonylcarbamoyladenosine modification"/>
    <property type="evidence" value="ECO:0007669"/>
    <property type="project" value="UniProtKB-UniRule"/>
</dbReference>
<dbReference type="InterPro" id="IPR043129">
    <property type="entry name" value="ATPase_NBD"/>
</dbReference>
<feature type="binding site" evidence="8">
    <location>
        <position position="303"/>
    </location>
    <ligand>
        <name>Fe cation</name>
        <dbReference type="ChEBI" id="CHEBI:24875"/>
    </ligand>
</feature>
<comment type="similarity">
    <text evidence="8">Belongs to the KAE1 / TsaD family.</text>
</comment>
<dbReference type="KEGG" id="lez:GLE_0310"/>
<comment type="catalytic activity">
    <reaction evidence="7 8">
        <text>L-threonylcarbamoyladenylate + adenosine(37) in tRNA = N(6)-L-threonylcarbamoyladenosine(37) in tRNA + AMP + H(+)</text>
        <dbReference type="Rhea" id="RHEA:37059"/>
        <dbReference type="Rhea" id="RHEA-COMP:10162"/>
        <dbReference type="Rhea" id="RHEA-COMP:10163"/>
        <dbReference type="ChEBI" id="CHEBI:15378"/>
        <dbReference type="ChEBI" id="CHEBI:73682"/>
        <dbReference type="ChEBI" id="CHEBI:74411"/>
        <dbReference type="ChEBI" id="CHEBI:74418"/>
        <dbReference type="ChEBI" id="CHEBI:456215"/>
        <dbReference type="EC" id="2.3.1.234"/>
    </reaction>
</comment>
<dbReference type="GO" id="GO:0005506">
    <property type="term" value="F:iron ion binding"/>
    <property type="evidence" value="ECO:0007669"/>
    <property type="project" value="UniProtKB-UniRule"/>
</dbReference>
<dbReference type="OrthoDB" id="9806197at2"/>
<evidence type="ECO:0000256" key="8">
    <source>
        <dbReference type="HAMAP-Rule" id="MF_01445"/>
    </source>
</evidence>
<comment type="function">
    <text evidence="8">Required for the formation of a threonylcarbamoyl group on adenosine at position 37 (t(6)A37) in tRNAs that read codons beginning with adenine. Is involved in the transfer of the threonylcarbamoyl moiety of threonylcarbamoyl-AMP (TC-AMP) to the N6 group of A37, together with TsaE and TsaB. TsaD likely plays a direct catalytic role in this reaction.</text>
</comment>
<feature type="binding site" evidence="8">
    <location>
        <position position="115"/>
    </location>
    <ligand>
        <name>Fe cation</name>
        <dbReference type="ChEBI" id="CHEBI:24875"/>
    </ligand>
</feature>
<dbReference type="PROSITE" id="PS01016">
    <property type="entry name" value="GLYCOPROTEASE"/>
    <property type="match status" value="1"/>
</dbReference>
<dbReference type="NCBIfam" id="TIGR00329">
    <property type="entry name" value="gcp_kae1"/>
    <property type="match status" value="1"/>
</dbReference>
<dbReference type="InterPro" id="IPR022450">
    <property type="entry name" value="TsaD"/>
</dbReference>
<dbReference type="PRINTS" id="PR00789">
    <property type="entry name" value="OSIALOPTASE"/>
</dbReference>
<evidence type="ECO:0000256" key="1">
    <source>
        <dbReference type="ARBA" id="ARBA00022490"/>
    </source>
</evidence>
<dbReference type="PATRIC" id="fig|69.6.peg.307"/>
<feature type="binding site" evidence="8">
    <location>
        <position position="183"/>
    </location>
    <ligand>
        <name>substrate</name>
    </ligand>
</feature>
<keyword evidence="4 8" id="KW-0479">Metal-binding</keyword>
<evidence type="ECO:0000256" key="3">
    <source>
        <dbReference type="ARBA" id="ARBA00022694"/>
    </source>
</evidence>
<comment type="caution">
    <text evidence="8">Lacks conserved residue(s) required for the propagation of feature annotation.</text>
</comment>
<keyword evidence="1 8" id="KW-0963">Cytoplasm</keyword>
<feature type="binding site" evidence="8">
    <location>
        <begin position="137"/>
        <end position="141"/>
    </location>
    <ligand>
        <name>substrate</name>
    </ligand>
</feature>
<accession>A0A0S2DAY3</accession>
<dbReference type="EC" id="2.3.1.234" evidence="8"/>
<reference evidence="9 10" key="1">
    <citation type="submission" date="2015-11" db="EMBL/GenBank/DDBJ databases">
        <title>Genome sequences of Lysobacter enzymogenes strain C3 and Lysobacter antibioticus ATCC 29479.</title>
        <authorList>
            <person name="Kobayashi D.Y."/>
        </authorList>
    </citation>
    <scope>NUCLEOTIDE SEQUENCE [LARGE SCALE GENOMIC DNA]</scope>
    <source>
        <strain evidence="9 10">C3</strain>
    </source>
</reference>
<dbReference type="GO" id="GO:0016787">
    <property type="term" value="F:hydrolase activity"/>
    <property type="evidence" value="ECO:0007669"/>
    <property type="project" value="UniProtKB-KW"/>
</dbReference>
<keyword evidence="9" id="KW-0378">Hydrolase</keyword>
<dbReference type="Proteomes" id="UP000061569">
    <property type="component" value="Chromosome"/>
</dbReference>
<protein>
    <recommendedName>
        <fullName evidence="8">tRNA N6-adenosine threonylcarbamoyltransferase</fullName>
        <ecNumber evidence="8">2.3.1.234</ecNumber>
    </recommendedName>
    <alternativeName>
        <fullName evidence="8">N6-L-threonylcarbamoyladenine synthase</fullName>
        <shortName evidence="8">t(6)A synthase</shortName>
    </alternativeName>
    <alternativeName>
        <fullName evidence="8">t(6)A37 threonylcarbamoyladenosine biosynthesis protein TsaD</fullName>
    </alternativeName>
    <alternativeName>
        <fullName evidence="8">tRNA threonylcarbamoyladenosine biosynthesis protein TsaD</fullName>
    </alternativeName>
</protein>
<dbReference type="InterPro" id="IPR000905">
    <property type="entry name" value="Gcp-like_dom"/>
</dbReference>
<dbReference type="InterPro" id="IPR017860">
    <property type="entry name" value="Peptidase_M22_CS"/>
</dbReference>
<dbReference type="Pfam" id="PF00814">
    <property type="entry name" value="TsaD"/>
    <property type="match status" value="1"/>
</dbReference>
<feature type="binding site" evidence="8">
    <location>
        <position position="275"/>
    </location>
    <ligand>
        <name>substrate</name>
    </ligand>
</feature>
<dbReference type="InterPro" id="IPR017861">
    <property type="entry name" value="KAE1/TsaD"/>
</dbReference>
<keyword evidence="5 8" id="KW-0408">Iron</keyword>